<dbReference type="EMBL" id="MRCG01000006">
    <property type="protein sequence ID" value="OKH48338.1"/>
    <property type="molecule type" value="Genomic_DNA"/>
</dbReference>
<dbReference type="InterPro" id="IPR001374">
    <property type="entry name" value="R3H_dom"/>
</dbReference>
<dbReference type="STRING" id="549789.NIES30_09905"/>
<reference evidence="2 3" key="1">
    <citation type="submission" date="2016-11" db="EMBL/GenBank/DDBJ databases">
        <title>Draft Genome Sequences of Nine Cyanobacterial Strains from Diverse Habitats.</title>
        <authorList>
            <person name="Zhu T."/>
            <person name="Hou S."/>
            <person name="Lu X."/>
            <person name="Hess W.R."/>
        </authorList>
    </citation>
    <scope>NUCLEOTIDE SEQUENCE [LARGE SCALE GENOMIC DNA]</scope>
    <source>
        <strain evidence="2 3">NIES-30</strain>
    </source>
</reference>
<evidence type="ECO:0000259" key="1">
    <source>
        <dbReference type="PROSITE" id="PS51061"/>
    </source>
</evidence>
<dbReference type="PANTHER" id="PTHR35800:SF1">
    <property type="entry name" value="RNA-BINDING PROTEIN KHPB"/>
    <property type="match status" value="1"/>
</dbReference>
<keyword evidence="3" id="KW-1185">Reference proteome</keyword>
<dbReference type="Gene3D" id="3.30.300.20">
    <property type="match status" value="1"/>
</dbReference>
<accession>A0A1U7J5Y7</accession>
<dbReference type="Gene3D" id="3.30.1370.50">
    <property type="entry name" value="R3H-like domain"/>
    <property type="match status" value="1"/>
</dbReference>
<dbReference type="CDD" id="cd02644">
    <property type="entry name" value="R3H_jag"/>
    <property type="match status" value="1"/>
</dbReference>
<dbReference type="Pfam" id="PF01424">
    <property type="entry name" value="R3H"/>
    <property type="match status" value="1"/>
</dbReference>
<dbReference type="InterPro" id="IPR036867">
    <property type="entry name" value="R3H_dom_sf"/>
</dbReference>
<dbReference type="SUPFAM" id="SSF82708">
    <property type="entry name" value="R3H domain"/>
    <property type="match status" value="1"/>
</dbReference>
<dbReference type="PANTHER" id="PTHR35800">
    <property type="entry name" value="PROTEIN JAG"/>
    <property type="match status" value="1"/>
</dbReference>
<organism evidence="2 3">
    <name type="scientific">Phormidium tenue NIES-30</name>
    <dbReference type="NCBI Taxonomy" id="549789"/>
    <lineage>
        <taxon>Bacteria</taxon>
        <taxon>Bacillati</taxon>
        <taxon>Cyanobacteriota</taxon>
        <taxon>Cyanophyceae</taxon>
        <taxon>Oscillatoriophycideae</taxon>
        <taxon>Oscillatoriales</taxon>
        <taxon>Oscillatoriaceae</taxon>
        <taxon>Phormidium</taxon>
    </lineage>
</organism>
<sequence length="171" mass="18470">MVTDAATAGVNWLTTLLTMQGLTTTVTAHPVEDESGESCWLTIAEDPLSPEQVQALIGDGGTVLDSIQYLANTTLNLGKEQAEQQAFTIELAGYRAKRLEELKAMAAVAAERVLASGEKYEMQGLSSAERRQMHHFLAAQDGLSTFSRGREPDRRLVVCLAGQQDDEATDG</sequence>
<dbReference type="Proteomes" id="UP000185557">
    <property type="component" value="Unassembled WGS sequence"/>
</dbReference>
<evidence type="ECO:0000313" key="3">
    <source>
        <dbReference type="Proteomes" id="UP000185557"/>
    </source>
</evidence>
<dbReference type="RefSeq" id="WP_073608267.1">
    <property type="nucleotide sequence ID" value="NZ_MRCG01000006.1"/>
</dbReference>
<evidence type="ECO:0000313" key="2">
    <source>
        <dbReference type="EMBL" id="OKH48338.1"/>
    </source>
</evidence>
<dbReference type="AlphaFoldDB" id="A0A1U7J5Y7"/>
<dbReference type="OrthoDB" id="465424at2"/>
<dbReference type="InterPro" id="IPR015946">
    <property type="entry name" value="KH_dom-like_a/b"/>
</dbReference>
<dbReference type="SMART" id="SM00393">
    <property type="entry name" value="R3H"/>
    <property type="match status" value="1"/>
</dbReference>
<name>A0A1U7J5Y7_9CYAN</name>
<dbReference type="GO" id="GO:0003723">
    <property type="term" value="F:RNA binding"/>
    <property type="evidence" value="ECO:0007669"/>
    <property type="project" value="InterPro"/>
</dbReference>
<dbReference type="PROSITE" id="PS51061">
    <property type="entry name" value="R3H"/>
    <property type="match status" value="1"/>
</dbReference>
<feature type="domain" description="R3H" evidence="1">
    <location>
        <begin position="96"/>
        <end position="162"/>
    </location>
</feature>
<comment type="caution">
    <text evidence="2">The sequence shown here is derived from an EMBL/GenBank/DDBJ whole genome shotgun (WGS) entry which is preliminary data.</text>
</comment>
<protein>
    <submittedName>
        <fullName evidence="2">RNA-binding protein</fullName>
    </submittedName>
</protein>
<dbReference type="InterPro" id="IPR039247">
    <property type="entry name" value="KhpB"/>
</dbReference>
<gene>
    <name evidence="2" type="ORF">NIES30_09905</name>
</gene>
<dbReference type="InterPro" id="IPR034079">
    <property type="entry name" value="R3H_KhpB"/>
</dbReference>
<proteinExistence type="predicted"/>